<dbReference type="STRING" id="8496.A0A151M2A3"/>
<organism evidence="2 3">
    <name type="scientific">Alligator mississippiensis</name>
    <name type="common">American alligator</name>
    <dbReference type="NCBI Taxonomy" id="8496"/>
    <lineage>
        <taxon>Eukaryota</taxon>
        <taxon>Metazoa</taxon>
        <taxon>Chordata</taxon>
        <taxon>Craniata</taxon>
        <taxon>Vertebrata</taxon>
        <taxon>Euteleostomi</taxon>
        <taxon>Archelosauria</taxon>
        <taxon>Archosauria</taxon>
        <taxon>Crocodylia</taxon>
        <taxon>Alligatoridae</taxon>
        <taxon>Alligatorinae</taxon>
        <taxon>Alligator</taxon>
    </lineage>
</organism>
<dbReference type="GO" id="GO:0003676">
    <property type="term" value="F:nucleic acid binding"/>
    <property type="evidence" value="ECO:0007669"/>
    <property type="project" value="InterPro"/>
</dbReference>
<evidence type="ECO:0000313" key="3">
    <source>
        <dbReference type="Proteomes" id="UP000050525"/>
    </source>
</evidence>
<protein>
    <recommendedName>
        <fullName evidence="4">Integrase catalytic domain-containing protein</fullName>
    </recommendedName>
</protein>
<keyword evidence="3" id="KW-1185">Reference proteome</keyword>
<dbReference type="Gene3D" id="3.30.420.10">
    <property type="entry name" value="Ribonuclease H-like superfamily/Ribonuclease H"/>
    <property type="match status" value="1"/>
</dbReference>
<dbReference type="SUPFAM" id="SSF53098">
    <property type="entry name" value="Ribonuclease H-like"/>
    <property type="match status" value="1"/>
</dbReference>
<dbReference type="InterPro" id="IPR012337">
    <property type="entry name" value="RNaseH-like_sf"/>
</dbReference>
<proteinExistence type="predicted"/>
<gene>
    <name evidence="2" type="ORF">Y1Q_0009115</name>
</gene>
<accession>A0A151M2A3</accession>
<dbReference type="AlphaFoldDB" id="A0A151M2A3"/>
<evidence type="ECO:0000313" key="2">
    <source>
        <dbReference type="EMBL" id="KYO18657.1"/>
    </source>
</evidence>
<dbReference type="InterPro" id="IPR036397">
    <property type="entry name" value="RNaseH_sf"/>
</dbReference>
<evidence type="ECO:0000256" key="1">
    <source>
        <dbReference type="SAM" id="MobiDB-lite"/>
    </source>
</evidence>
<dbReference type="Proteomes" id="UP000050525">
    <property type="component" value="Unassembled WGS sequence"/>
</dbReference>
<dbReference type="EMBL" id="AKHW03006780">
    <property type="protein sequence ID" value="KYO18657.1"/>
    <property type="molecule type" value="Genomic_DNA"/>
</dbReference>
<sequence length="140" mass="15584">MDTGLGEEDEVIAAVGEKKCPAIVRQQYYNTHLKDDIFKEEGAAMNFISLYLSQTECKQLKRVTLDIVGPLPKSHNGYQYILVLVDYATRFPEAVPLRSITAPKVAKELLKWIARAQQGREEGPPGLAEEPVGVDNKLAK</sequence>
<name>A0A151M2A3_ALLMI</name>
<evidence type="ECO:0008006" key="4">
    <source>
        <dbReference type="Google" id="ProtNLM"/>
    </source>
</evidence>
<reference evidence="2 3" key="1">
    <citation type="journal article" date="2012" name="Genome Biol.">
        <title>Sequencing three crocodilian genomes to illuminate the evolution of archosaurs and amniotes.</title>
        <authorList>
            <person name="St John J.A."/>
            <person name="Braun E.L."/>
            <person name="Isberg S.R."/>
            <person name="Miles L.G."/>
            <person name="Chong A.Y."/>
            <person name="Gongora J."/>
            <person name="Dalzell P."/>
            <person name="Moran C."/>
            <person name="Bed'hom B."/>
            <person name="Abzhanov A."/>
            <person name="Burgess S.C."/>
            <person name="Cooksey A.M."/>
            <person name="Castoe T.A."/>
            <person name="Crawford N.G."/>
            <person name="Densmore L.D."/>
            <person name="Drew J.C."/>
            <person name="Edwards S.V."/>
            <person name="Faircloth B.C."/>
            <person name="Fujita M.K."/>
            <person name="Greenwold M.J."/>
            <person name="Hoffmann F.G."/>
            <person name="Howard J.M."/>
            <person name="Iguchi T."/>
            <person name="Janes D.E."/>
            <person name="Khan S.Y."/>
            <person name="Kohno S."/>
            <person name="de Koning A.J."/>
            <person name="Lance S.L."/>
            <person name="McCarthy F.M."/>
            <person name="McCormack J.E."/>
            <person name="Merchant M.E."/>
            <person name="Peterson D.G."/>
            <person name="Pollock D.D."/>
            <person name="Pourmand N."/>
            <person name="Raney B.J."/>
            <person name="Roessler K.A."/>
            <person name="Sanford J.R."/>
            <person name="Sawyer R.H."/>
            <person name="Schmidt C.J."/>
            <person name="Triplett E.W."/>
            <person name="Tuberville T.D."/>
            <person name="Venegas-Anaya M."/>
            <person name="Howard J.T."/>
            <person name="Jarvis E.D."/>
            <person name="Guillette L.J.Jr."/>
            <person name="Glenn T.C."/>
            <person name="Green R.E."/>
            <person name="Ray D.A."/>
        </authorList>
    </citation>
    <scope>NUCLEOTIDE SEQUENCE [LARGE SCALE GENOMIC DNA]</scope>
    <source>
        <strain evidence="2">KSC_2009_1</strain>
    </source>
</reference>
<comment type="caution">
    <text evidence="2">The sequence shown here is derived from an EMBL/GenBank/DDBJ whole genome shotgun (WGS) entry which is preliminary data.</text>
</comment>
<feature type="region of interest" description="Disordered" evidence="1">
    <location>
        <begin position="119"/>
        <end position="140"/>
    </location>
</feature>